<dbReference type="Proteomes" id="UP000325315">
    <property type="component" value="Unassembled WGS sequence"/>
</dbReference>
<keyword evidence="2" id="KW-1185">Reference proteome</keyword>
<name>A0A5B6X2S8_9ROSI</name>
<evidence type="ECO:0000313" key="1">
    <source>
        <dbReference type="EMBL" id="KAA3487217.1"/>
    </source>
</evidence>
<protein>
    <submittedName>
        <fullName evidence="1">Retrovirus-related Pol polyprotein from transposon TNT 1-94</fullName>
    </submittedName>
</protein>
<accession>A0A5B6X2S8</accession>
<sequence>MTLQTTKEIWDFLKQEYEGDERVRGMKALNFFREFEFLGIVNNVRLLGTNLSYSRIIQKLLIIIFERFETTISSLENMKDLSTITLAELLNVLQVQEQM</sequence>
<evidence type="ECO:0000313" key="2">
    <source>
        <dbReference type="Proteomes" id="UP000325315"/>
    </source>
</evidence>
<reference evidence="2" key="1">
    <citation type="journal article" date="2019" name="Plant Biotechnol. J.">
        <title>Genome sequencing of the Australian wild diploid species Gossypium australe highlights disease resistance and delayed gland morphogenesis.</title>
        <authorList>
            <person name="Cai Y."/>
            <person name="Cai X."/>
            <person name="Wang Q."/>
            <person name="Wang P."/>
            <person name="Zhang Y."/>
            <person name="Cai C."/>
            <person name="Xu Y."/>
            <person name="Wang K."/>
            <person name="Zhou Z."/>
            <person name="Wang C."/>
            <person name="Geng S."/>
            <person name="Li B."/>
            <person name="Dong Q."/>
            <person name="Hou Y."/>
            <person name="Wang H."/>
            <person name="Ai P."/>
            <person name="Liu Z."/>
            <person name="Yi F."/>
            <person name="Sun M."/>
            <person name="An G."/>
            <person name="Cheng J."/>
            <person name="Zhang Y."/>
            <person name="Shi Q."/>
            <person name="Xie Y."/>
            <person name="Shi X."/>
            <person name="Chang Y."/>
            <person name="Huang F."/>
            <person name="Chen Y."/>
            <person name="Hong S."/>
            <person name="Mi L."/>
            <person name="Sun Q."/>
            <person name="Zhang L."/>
            <person name="Zhou B."/>
            <person name="Peng R."/>
            <person name="Zhang X."/>
            <person name="Liu F."/>
        </authorList>
    </citation>
    <scope>NUCLEOTIDE SEQUENCE [LARGE SCALE GENOMIC DNA]</scope>
    <source>
        <strain evidence="2">cv. PA1801</strain>
    </source>
</reference>
<dbReference type="PANTHER" id="PTHR35317">
    <property type="entry name" value="OS04G0629600 PROTEIN"/>
    <property type="match status" value="1"/>
</dbReference>
<dbReference type="OrthoDB" id="1710004at2759"/>
<dbReference type="Pfam" id="PF14223">
    <property type="entry name" value="Retrotran_gag_2"/>
    <property type="match status" value="1"/>
</dbReference>
<proteinExistence type="predicted"/>
<comment type="caution">
    <text evidence="1">The sequence shown here is derived from an EMBL/GenBank/DDBJ whole genome shotgun (WGS) entry which is preliminary data.</text>
</comment>
<dbReference type="EMBL" id="SMMG02000001">
    <property type="protein sequence ID" value="KAA3487217.1"/>
    <property type="molecule type" value="Genomic_DNA"/>
</dbReference>
<organism evidence="1 2">
    <name type="scientific">Gossypium australe</name>
    <dbReference type="NCBI Taxonomy" id="47621"/>
    <lineage>
        <taxon>Eukaryota</taxon>
        <taxon>Viridiplantae</taxon>
        <taxon>Streptophyta</taxon>
        <taxon>Embryophyta</taxon>
        <taxon>Tracheophyta</taxon>
        <taxon>Spermatophyta</taxon>
        <taxon>Magnoliopsida</taxon>
        <taxon>eudicotyledons</taxon>
        <taxon>Gunneridae</taxon>
        <taxon>Pentapetalae</taxon>
        <taxon>rosids</taxon>
        <taxon>malvids</taxon>
        <taxon>Malvales</taxon>
        <taxon>Malvaceae</taxon>
        <taxon>Malvoideae</taxon>
        <taxon>Gossypium</taxon>
    </lineage>
</organism>
<dbReference type="PANTHER" id="PTHR35317:SF11">
    <property type="entry name" value="CCHC-TYPE DOMAIN-CONTAINING PROTEIN"/>
    <property type="match status" value="1"/>
</dbReference>
<gene>
    <name evidence="1" type="ORF">EPI10_031056</name>
</gene>
<dbReference type="AlphaFoldDB" id="A0A5B6X2S8"/>